<accession>S5T7I7</accession>
<evidence type="ECO:0000313" key="1">
    <source>
        <dbReference type="EMBL" id="AGS39544.1"/>
    </source>
</evidence>
<name>S5T7I7_9GAMM</name>
<reference evidence="2" key="2">
    <citation type="journal article" date="2016" name="Environ. Microbiol. Rep.">
        <title>Analysis of defence systems and a conjugative IncP-1 plasmid in the marine polyaromatic hydrocarbons-degrading bacterium Cycloclasticus sp. 78-ME.</title>
        <authorList>
            <person name="Yakimov M.M."/>
            <person name="Crisafi F."/>
            <person name="Messina E."/>
            <person name="Smedile F."/>
            <person name="Lopatina A."/>
            <person name="Denaro R."/>
            <person name="Pieper D.H."/>
            <person name="Golyshin P.N."/>
            <person name="Giuliano L."/>
        </authorList>
    </citation>
    <scope>NUCLEOTIDE SEQUENCE [LARGE SCALE GENOMIC DNA]</scope>
    <source>
        <strain evidence="2">78-ME</strain>
    </source>
</reference>
<dbReference type="Proteomes" id="UP000015380">
    <property type="component" value="Chromosome"/>
</dbReference>
<dbReference type="AlphaFoldDB" id="S5T7I7"/>
<reference evidence="1 2" key="1">
    <citation type="submission" date="2013-05" db="EMBL/GenBank/DDBJ databases">
        <title>Between feast and famine: a lifestyle of most important marine PAH-degrading bacterium Cycloclasticus sp. 7ME.</title>
        <authorList>
            <person name="Yakimov M.M."/>
            <person name="Messina E."/>
            <person name="Genovese M."/>
            <person name="Denaro R."/>
            <person name="Crisafi F."/>
            <person name="Russo D."/>
            <person name="Cappello S."/>
            <person name="Santisi S."/>
            <person name="Smedile F."/>
            <person name="Golyshina O.V."/>
            <person name="Tran H."/>
            <person name="Pieper D.H."/>
            <person name="Golyshin P.N."/>
            <person name="Giuliano L."/>
        </authorList>
    </citation>
    <scope>NUCLEOTIDE SEQUENCE [LARGE SCALE GENOMIC DNA]</scope>
    <source>
        <strain evidence="1 2">78-ME</strain>
    </source>
</reference>
<protein>
    <submittedName>
        <fullName evidence="1">Uncharacterized protein</fullName>
    </submittedName>
</protein>
<dbReference type="HOGENOM" id="CLU_3342812_0_0_6"/>
<proteinExistence type="predicted"/>
<keyword evidence="2" id="KW-1185">Reference proteome</keyword>
<dbReference type="KEGG" id="cza:CYCME_1215"/>
<evidence type="ECO:0000313" key="2">
    <source>
        <dbReference type="Proteomes" id="UP000015380"/>
    </source>
</evidence>
<organism evidence="1 2">
    <name type="scientific">Cycloclasticus zancles 78-ME</name>
    <dbReference type="NCBI Taxonomy" id="1198232"/>
    <lineage>
        <taxon>Bacteria</taxon>
        <taxon>Pseudomonadati</taxon>
        <taxon>Pseudomonadota</taxon>
        <taxon>Gammaproteobacteria</taxon>
        <taxon>Thiotrichales</taxon>
        <taxon>Piscirickettsiaceae</taxon>
        <taxon>Cycloclasticus</taxon>
    </lineage>
</organism>
<gene>
    <name evidence="1" type="ORF">CYCME_1215</name>
</gene>
<dbReference type="PATRIC" id="fig|1198232.3.peg.1215"/>
<sequence>MYFDISTSNMDKTLLAALLSLKGSTLVMDLGLCHKNN</sequence>
<dbReference type="EMBL" id="CP005996">
    <property type="protein sequence ID" value="AGS39544.1"/>
    <property type="molecule type" value="Genomic_DNA"/>
</dbReference>